<evidence type="ECO:0000256" key="1">
    <source>
        <dbReference type="ARBA" id="ARBA00004141"/>
    </source>
</evidence>
<dbReference type="SUPFAM" id="SSF103473">
    <property type="entry name" value="MFS general substrate transporter"/>
    <property type="match status" value="1"/>
</dbReference>
<dbReference type="NCBIfam" id="TIGR00879">
    <property type="entry name" value="SP"/>
    <property type="match status" value="1"/>
</dbReference>
<organism evidence="11">
    <name type="scientific">Spathaspora passalidarum (strain NRRL Y-27907 / 11-Y1)</name>
    <dbReference type="NCBI Taxonomy" id="619300"/>
    <lineage>
        <taxon>Eukaryota</taxon>
        <taxon>Fungi</taxon>
        <taxon>Dikarya</taxon>
        <taxon>Ascomycota</taxon>
        <taxon>Saccharomycotina</taxon>
        <taxon>Pichiomycetes</taxon>
        <taxon>Debaryomycetaceae</taxon>
        <taxon>Spathaspora</taxon>
    </lineage>
</organism>
<dbReference type="HOGENOM" id="CLU_001265_11_0_1"/>
<dbReference type="GO" id="GO:0016020">
    <property type="term" value="C:membrane"/>
    <property type="evidence" value="ECO:0007669"/>
    <property type="project" value="UniProtKB-SubCell"/>
</dbReference>
<dbReference type="PROSITE" id="PS50850">
    <property type="entry name" value="MFS"/>
    <property type="match status" value="1"/>
</dbReference>
<dbReference type="InterPro" id="IPR003663">
    <property type="entry name" value="Sugar/inositol_transpt"/>
</dbReference>
<proteinExistence type="inferred from homology"/>
<keyword evidence="3 7" id="KW-0813">Transport</keyword>
<feature type="transmembrane region" description="Helical" evidence="8">
    <location>
        <begin position="95"/>
        <end position="112"/>
    </location>
</feature>
<evidence type="ECO:0000313" key="11">
    <source>
        <dbReference type="Proteomes" id="UP000000709"/>
    </source>
</evidence>
<feature type="transmembrane region" description="Helical" evidence="8">
    <location>
        <begin position="7"/>
        <end position="23"/>
    </location>
</feature>
<feature type="transmembrane region" description="Helical" evidence="8">
    <location>
        <begin position="29"/>
        <end position="48"/>
    </location>
</feature>
<dbReference type="InterPro" id="IPR050360">
    <property type="entry name" value="MFS_Sugar_Transporters"/>
</dbReference>
<evidence type="ECO:0000256" key="4">
    <source>
        <dbReference type="ARBA" id="ARBA00022692"/>
    </source>
</evidence>
<dbReference type="Gene3D" id="1.20.1250.20">
    <property type="entry name" value="MFS general substrate transporter like domains"/>
    <property type="match status" value="1"/>
</dbReference>
<dbReference type="InterPro" id="IPR036259">
    <property type="entry name" value="MFS_trans_sf"/>
</dbReference>
<name>G3APH8_SPAPN</name>
<keyword evidence="5 8" id="KW-1133">Transmembrane helix</keyword>
<dbReference type="KEGG" id="spaa:SPAPADRAFT_61232"/>
<evidence type="ECO:0000256" key="5">
    <source>
        <dbReference type="ARBA" id="ARBA00022989"/>
    </source>
</evidence>
<gene>
    <name evidence="10" type="ORF">SPAPADRAFT_61232</name>
</gene>
<dbReference type="InParanoid" id="G3APH8"/>
<protein>
    <submittedName>
        <fullName evidence="10">Maltose permease</fullName>
    </submittedName>
</protein>
<dbReference type="GO" id="GO:0005351">
    <property type="term" value="F:carbohydrate:proton symporter activity"/>
    <property type="evidence" value="ECO:0007669"/>
    <property type="project" value="TreeGrafter"/>
</dbReference>
<dbReference type="InterPro" id="IPR005829">
    <property type="entry name" value="Sugar_transporter_CS"/>
</dbReference>
<dbReference type="PROSITE" id="PS00217">
    <property type="entry name" value="SUGAR_TRANSPORT_2"/>
    <property type="match status" value="1"/>
</dbReference>
<keyword evidence="6 8" id="KW-0472">Membrane</keyword>
<evidence type="ECO:0000259" key="9">
    <source>
        <dbReference type="PROSITE" id="PS50850"/>
    </source>
</evidence>
<dbReference type="InterPro" id="IPR005828">
    <property type="entry name" value="MFS_sugar_transport-like"/>
</dbReference>
<dbReference type="GeneID" id="18873789"/>
<dbReference type="RefSeq" id="XP_007375424.1">
    <property type="nucleotide sequence ID" value="XM_007375362.1"/>
</dbReference>
<feature type="transmembrane region" description="Helical" evidence="8">
    <location>
        <begin position="227"/>
        <end position="244"/>
    </location>
</feature>
<feature type="transmembrane region" description="Helical" evidence="8">
    <location>
        <begin position="325"/>
        <end position="342"/>
    </location>
</feature>
<feature type="transmembrane region" description="Helical" evidence="8">
    <location>
        <begin position="282"/>
        <end position="304"/>
    </location>
</feature>
<evidence type="ECO:0000256" key="3">
    <source>
        <dbReference type="ARBA" id="ARBA00022448"/>
    </source>
</evidence>
<evidence type="ECO:0000256" key="2">
    <source>
        <dbReference type="ARBA" id="ARBA00010992"/>
    </source>
</evidence>
<feature type="domain" description="Major facilitator superfamily (MFS) profile" evidence="9">
    <location>
        <begin position="1"/>
        <end position="376"/>
    </location>
</feature>
<dbReference type="EMBL" id="GL996502">
    <property type="protein sequence ID" value="EGW32148.1"/>
    <property type="molecule type" value="Genomic_DNA"/>
</dbReference>
<dbReference type="FunFam" id="1.20.1250.20:FF:000078">
    <property type="entry name" value="MFS maltose transporter, putative"/>
    <property type="match status" value="1"/>
</dbReference>
<dbReference type="Pfam" id="PF00083">
    <property type="entry name" value="Sugar_tr"/>
    <property type="match status" value="1"/>
</dbReference>
<dbReference type="InterPro" id="IPR020846">
    <property type="entry name" value="MFS_dom"/>
</dbReference>
<evidence type="ECO:0000256" key="8">
    <source>
        <dbReference type="SAM" id="Phobius"/>
    </source>
</evidence>
<evidence type="ECO:0000256" key="6">
    <source>
        <dbReference type="ARBA" id="ARBA00023136"/>
    </source>
</evidence>
<dbReference type="AlphaFoldDB" id="G3APH8"/>
<comment type="similarity">
    <text evidence="2 7">Belongs to the major facilitator superfamily. Sugar transporter (TC 2.A.1.1) family.</text>
</comment>
<comment type="subcellular location">
    <subcellularLocation>
        <location evidence="1">Membrane</location>
        <topology evidence="1">Multi-pass membrane protein</topology>
    </subcellularLocation>
</comment>
<feature type="transmembrane region" description="Helical" evidence="8">
    <location>
        <begin position="189"/>
        <end position="207"/>
    </location>
</feature>
<dbReference type="Proteomes" id="UP000000709">
    <property type="component" value="Unassembled WGS sequence"/>
</dbReference>
<keyword evidence="11" id="KW-1185">Reference proteome</keyword>
<feature type="transmembrane region" description="Helical" evidence="8">
    <location>
        <begin position="60"/>
        <end position="83"/>
    </location>
</feature>
<keyword evidence="4 8" id="KW-0812">Transmembrane</keyword>
<evidence type="ECO:0000256" key="7">
    <source>
        <dbReference type="RuleBase" id="RU003346"/>
    </source>
</evidence>
<dbReference type="OMA" id="LEPYFMN"/>
<accession>G3APH8</accession>
<dbReference type="PANTHER" id="PTHR48022:SF83">
    <property type="entry name" value="MAJOR FACILITATOR SUPERFAMILY (MFS) PROFILE DOMAIN-CONTAINING PROTEIN"/>
    <property type="match status" value="1"/>
</dbReference>
<dbReference type="eggNOG" id="KOG0254">
    <property type="taxonomic scope" value="Eukaryota"/>
</dbReference>
<dbReference type="PANTHER" id="PTHR48022">
    <property type="entry name" value="PLASTIDIC GLUCOSE TRANSPORTER 4"/>
    <property type="match status" value="1"/>
</dbReference>
<sequence>MVINVSLIFMAAFIFIVFFARSIEVLVVGQVLCGIPWGIFATIGISYASEITPLVLRGYLTAIINLYWATGQFIAAGVLQGLVGLDSKWSYKIPYALQWMWVVPLFVLTYFAPDSPWYLIRKGRISDAEHAIKRLGSKRIAHKAKDSLALMIRTNEIEVQQDRKNREELGGWKGYIECFRGTNLRRTEIMCISFAGQVLSGSTFAYSPSYFFSQAGLNSDQVYKLNLGTTGIAFSGTVCSWFLLNKFGRRTIYVTGYFFLVLFLFLIGVLAKPAETNGAVKWAQAALTMLWVSTYALTIGPLAFTITAETSATRIRSQSVCLARNAYNLVSLISQIVEPYLINPGSANLKGLTAFVWFATAFPTLIWSFFRLPETKDRTYAELDILFERRVPAREFAAYQIDVADIVQETVSEVPVTEKQ</sequence>
<feature type="transmembrane region" description="Helical" evidence="8">
    <location>
        <begin position="354"/>
        <end position="370"/>
    </location>
</feature>
<evidence type="ECO:0000313" key="10">
    <source>
        <dbReference type="EMBL" id="EGW32148.1"/>
    </source>
</evidence>
<feature type="transmembrane region" description="Helical" evidence="8">
    <location>
        <begin position="251"/>
        <end position="270"/>
    </location>
</feature>
<reference evidence="10 11" key="1">
    <citation type="journal article" date="2011" name="Proc. Natl. Acad. Sci. U.S.A.">
        <title>Comparative genomics of xylose-fermenting fungi for enhanced biofuel production.</title>
        <authorList>
            <person name="Wohlbach D.J."/>
            <person name="Kuo A."/>
            <person name="Sato T.K."/>
            <person name="Potts K.M."/>
            <person name="Salamov A.A."/>
            <person name="LaButti K.M."/>
            <person name="Sun H."/>
            <person name="Clum A."/>
            <person name="Pangilinan J.L."/>
            <person name="Lindquist E.A."/>
            <person name="Lucas S."/>
            <person name="Lapidus A."/>
            <person name="Jin M."/>
            <person name="Gunawan C."/>
            <person name="Balan V."/>
            <person name="Dale B.E."/>
            <person name="Jeffries T.W."/>
            <person name="Zinkel R."/>
            <person name="Barry K.W."/>
            <person name="Grigoriev I.V."/>
            <person name="Gasch A.P."/>
        </authorList>
    </citation>
    <scope>NUCLEOTIDE SEQUENCE [LARGE SCALE GENOMIC DNA]</scope>
    <source>
        <strain evidence="11">NRRL Y-27907 / 11-Y1</strain>
    </source>
</reference>